<evidence type="ECO:0000256" key="3">
    <source>
        <dbReference type="ARBA" id="ARBA00022490"/>
    </source>
</evidence>
<accession>A0A4R6QNH2</accession>
<dbReference type="GO" id="GO:0005829">
    <property type="term" value="C:cytosol"/>
    <property type="evidence" value="ECO:0007669"/>
    <property type="project" value="TreeGrafter"/>
</dbReference>
<name>A0A4R6QNH2_9BURK</name>
<dbReference type="PROSITE" id="PS50851">
    <property type="entry name" value="CHEW"/>
    <property type="match status" value="1"/>
</dbReference>
<dbReference type="GO" id="GO:0006935">
    <property type="term" value="P:chemotaxis"/>
    <property type="evidence" value="ECO:0007669"/>
    <property type="project" value="InterPro"/>
</dbReference>
<dbReference type="InterPro" id="IPR039315">
    <property type="entry name" value="CheW"/>
</dbReference>
<dbReference type="Gene3D" id="2.40.50.180">
    <property type="entry name" value="CheA-289, Domain 4"/>
    <property type="match status" value="1"/>
</dbReference>
<gene>
    <name evidence="5" type="ORF">DES47_103719</name>
</gene>
<organism evidence="5 6">
    <name type="scientific">Roseateles toxinivorans</name>
    <dbReference type="NCBI Taxonomy" id="270368"/>
    <lineage>
        <taxon>Bacteria</taxon>
        <taxon>Pseudomonadati</taxon>
        <taxon>Pseudomonadota</taxon>
        <taxon>Betaproteobacteria</taxon>
        <taxon>Burkholderiales</taxon>
        <taxon>Sphaerotilaceae</taxon>
        <taxon>Roseateles</taxon>
    </lineage>
</organism>
<evidence type="ECO:0000256" key="2">
    <source>
        <dbReference type="ARBA" id="ARBA00021483"/>
    </source>
</evidence>
<dbReference type="GO" id="GO:0007165">
    <property type="term" value="P:signal transduction"/>
    <property type="evidence" value="ECO:0007669"/>
    <property type="project" value="InterPro"/>
</dbReference>
<dbReference type="InterPro" id="IPR002545">
    <property type="entry name" value="CheW-lke_dom"/>
</dbReference>
<dbReference type="Pfam" id="PF01584">
    <property type="entry name" value="CheW"/>
    <property type="match status" value="1"/>
</dbReference>
<feature type="domain" description="CheW-like" evidence="4">
    <location>
        <begin position="11"/>
        <end position="123"/>
    </location>
</feature>
<protein>
    <recommendedName>
        <fullName evidence="2">Chemotaxis protein CheW</fullName>
    </recommendedName>
</protein>
<dbReference type="SUPFAM" id="SSF50341">
    <property type="entry name" value="CheW-like"/>
    <property type="match status" value="1"/>
</dbReference>
<keyword evidence="6" id="KW-1185">Reference proteome</keyword>
<keyword evidence="3" id="KW-0963">Cytoplasm</keyword>
<comment type="subcellular location">
    <subcellularLocation>
        <location evidence="1">Cytoplasm</location>
    </subcellularLocation>
</comment>
<dbReference type="AlphaFoldDB" id="A0A4R6QNH2"/>
<dbReference type="PANTHER" id="PTHR22617">
    <property type="entry name" value="CHEMOTAXIS SENSOR HISTIDINE KINASE-RELATED"/>
    <property type="match status" value="1"/>
</dbReference>
<dbReference type="OrthoDB" id="9790406at2"/>
<dbReference type="SMART" id="SM00260">
    <property type="entry name" value="CheW"/>
    <property type="match status" value="1"/>
</dbReference>
<dbReference type="Proteomes" id="UP000295361">
    <property type="component" value="Unassembled WGS sequence"/>
</dbReference>
<dbReference type="EMBL" id="SNXS01000003">
    <property type="protein sequence ID" value="TDP71736.1"/>
    <property type="molecule type" value="Genomic_DNA"/>
</dbReference>
<dbReference type="InterPro" id="IPR036061">
    <property type="entry name" value="CheW-like_dom_sf"/>
</dbReference>
<dbReference type="InParanoid" id="A0A4R6QNH2"/>
<evidence type="ECO:0000313" key="5">
    <source>
        <dbReference type="EMBL" id="TDP71736.1"/>
    </source>
</evidence>
<proteinExistence type="predicted"/>
<evidence type="ECO:0000259" key="4">
    <source>
        <dbReference type="PROSITE" id="PS50851"/>
    </source>
</evidence>
<evidence type="ECO:0000313" key="6">
    <source>
        <dbReference type="Proteomes" id="UP000295361"/>
    </source>
</evidence>
<sequence length="123" mass="13113">MRCSADRGQAPWRVAVPSLAAPRRIAAGAPTPVECRCYESPTRTANAPHFIKGVVNLRGVIVPIVDQRLTPACESAAYTDFKVVIVLNVEKRAIGVVVDSVSGVLALDTDSIKPAMNTSSRRA</sequence>
<reference evidence="5 6" key="1">
    <citation type="submission" date="2019-03" db="EMBL/GenBank/DDBJ databases">
        <title>Genomic Encyclopedia of Type Strains, Phase IV (KMG-IV): sequencing the most valuable type-strain genomes for metagenomic binning, comparative biology and taxonomic classification.</title>
        <authorList>
            <person name="Goeker M."/>
        </authorList>
    </citation>
    <scope>NUCLEOTIDE SEQUENCE [LARGE SCALE GENOMIC DNA]</scope>
    <source>
        <strain evidence="5 6">DSM 16998</strain>
    </source>
</reference>
<comment type="caution">
    <text evidence="5">The sequence shown here is derived from an EMBL/GenBank/DDBJ whole genome shotgun (WGS) entry which is preliminary data.</text>
</comment>
<evidence type="ECO:0000256" key="1">
    <source>
        <dbReference type="ARBA" id="ARBA00004496"/>
    </source>
</evidence>
<dbReference type="PANTHER" id="PTHR22617:SF45">
    <property type="entry name" value="CHEMOTAXIS PROTEIN CHEW"/>
    <property type="match status" value="1"/>
</dbReference>